<accession>A0A7W3PL49</accession>
<keyword evidence="1" id="KW-0808">Transferase</keyword>
<keyword evidence="1" id="KW-0418">Kinase</keyword>
<protein>
    <submittedName>
        <fullName evidence="1">Sugar/nucleoside kinase (Ribokinase family)</fullName>
    </submittedName>
</protein>
<keyword evidence="2" id="KW-1185">Reference proteome</keyword>
<organism evidence="1 2">
    <name type="scientific">Microbacterium halimionae</name>
    <dbReference type="NCBI Taxonomy" id="1526413"/>
    <lineage>
        <taxon>Bacteria</taxon>
        <taxon>Bacillati</taxon>
        <taxon>Actinomycetota</taxon>
        <taxon>Actinomycetes</taxon>
        <taxon>Micrococcales</taxon>
        <taxon>Microbacteriaceae</taxon>
        <taxon>Microbacterium</taxon>
    </lineage>
</organism>
<proteinExistence type="predicted"/>
<sequence>MVYYRAGSSAAHLSERDADAVSLFEVDVLHVSGITAALSDSAASFLDRLIGRARMPGVIVSIDVNYRPVLWRMGRAALALDALARRPTSCSRGGMKPRTSGRRLGSTTSSGAFRMWANWS</sequence>
<dbReference type="SUPFAM" id="SSF53613">
    <property type="entry name" value="Ribokinase-like"/>
    <property type="match status" value="1"/>
</dbReference>
<dbReference type="Gene3D" id="3.40.1190.20">
    <property type="match status" value="1"/>
</dbReference>
<evidence type="ECO:0000313" key="2">
    <source>
        <dbReference type="Proteomes" id="UP000526083"/>
    </source>
</evidence>
<reference evidence="1 2" key="1">
    <citation type="submission" date="2020-07" db="EMBL/GenBank/DDBJ databases">
        <title>Sequencing the genomes of 1000 actinobacteria strains.</title>
        <authorList>
            <person name="Klenk H.-P."/>
        </authorList>
    </citation>
    <scope>NUCLEOTIDE SEQUENCE [LARGE SCALE GENOMIC DNA]</scope>
    <source>
        <strain evidence="1 2">DSM 27576</strain>
    </source>
</reference>
<dbReference type="GO" id="GO:0016301">
    <property type="term" value="F:kinase activity"/>
    <property type="evidence" value="ECO:0007669"/>
    <property type="project" value="UniProtKB-KW"/>
</dbReference>
<dbReference type="RefSeq" id="WP_167048514.1">
    <property type="nucleotide sequence ID" value="NZ_JAAOZB010000002.1"/>
</dbReference>
<dbReference type="Proteomes" id="UP000526083">
    <property type="component" value="Unassembled WGS sequence"/>
</dbReference>
<comment type="caution">
    <text evidence="1">The sequence shown here is derived from an EMBL/GenBank/DDBJ whole genome shotgun (WGS) entry which is preliminary data.</text>
</comment>
<gene>
    <name evidence="1" type="ORF">FHX48_000629</name>
</gene>
<dbReference type="InterPro" id="IPR029056">
    <property type="entry name" value="Ribokinase-like"/>
</dbReference>
<dbReference type="EMBL" id="JACGWY010000001">
    <property type="protein sequence ID" value="MBA8815577.1"/>
    <property type="molecule type" value="Genomic_DNA"/>
</dbReference>
<dbReference type="AlphaFoldDB" id="A0A7W3PL49"/>
<evidence type="ECO:0000313" key="1">
    <source>
        <dbReference type="EMBL" id="MBA8815577.1"/>
    </source>
</evidence>
<name>A0A7W3PL49_9MICO</name>